<dbReference type="Pfam" id="PF13516">
    <property type="entry name" value="LRR_6"/>
    <property type="match status" value="4"/>
</dbReference>
<accession>A0AAD5XVK0</accession>
<keyword evidence="7" id="KW-1185">Reference proteome</keyword>
<dbReference type="EMBL" id="JADGJW010001791">
    <property type="protein sequence ID" value="KAJ3201045.1"/>
    <property type="molecule type" value="Genomic_DNA"/>
</dbReference>
<dbReference type="PANTHER" id="PTHR23170:SF3">
    <property type="entry name" value="LEUCINE-RICH REPEAT-CONTAINING PROTEIN 45"/>
    <property type="match status" value="1"/>
</dbReference>
<comment type="caution">
    <text evidence="6">The sequence shown here is derived from an EMBL/GenBank/DDBJ whole genome shotgun (WGS) entry which is preliminary data.</text>
</comment>
<evidence type="ECO:0000313" key="6">
    <source>
        <dbReference type="EMBL" id="KAJ3201045.1"/>
    </source>
</evidence>
<evidence type="ECO:0000256" key="3">
    <source>
        <dbReference type="ARBA" id="ARBA00023054"/>
    </source>
</evidence>
<dbReference type="InterPro" id="IPR052116">
    <property type="entry name" value="Centro_Cilium_Assembly"/>
</dbReference>
<evidence type="ECO:0000313" key="7">
    <source>
        <dbReference type="Proteomes" id="UP001211065"/>
    </source>
</evidence>
<keyword evidence="2" id="KW-0963">Cytoplasm</keyword>
<keyword evidence="3 5" id="KW-0175">Coiled coil</keyword>
<dbReference type="InterPro" id="IPR001611">
    <property type="entry name" value="Leu-rich_rpt"/>
</dbReference>
<feature type="coiled-coil region" evidence="5">
    <location>
        <begin position="265"/>
        <end position="320"/>
    </location>
</feature>
<evidence type="ECO:0008006" key="8">
    <source>
        <dbReference type="Google" id="ProtNLM"/>
    </source>
</evidence>
<gene>
    <name evidence="6" type="ORF">HK099_002399</name>
</gene>
<protein>
    <recommendedName>
        <fullName evidence="8">RNI-like protein</fullName>
    </recommendedName>
</protein>
<evidence type="ECO:0000256" key="5">
    <source>
        <dbReference type="SAM" id="Coils"/>
    </source>
</evidence>
<sequence>MFIETFTKKCEEMQIDIPLSIIDTLNKSSNSKTLNLSSHTLNQKICLALGFALKDDTQFEKLVIGDSFLGDDGVLPFANNLKHNSKIYFLDLRGNNIRSDGAIAISSMLKLNNSVKILSLEWNCIGIWETGVKSIADSLKNNHSLEELDFRNNKIGPQAAQSLANALKHNTNLKRLDLRWNNVGLIGGRAFLDMLKWNTTLSELELTGNEIPEDIIKSISLSVERNRDKQKTEMENKIHTSHLNSTLKALQTSHNETLSNFSLKYHESENTRSNLSIQLEKAIREIKEVNEIRRDFELRLDQVTREKNNLFETLEAERLNNSVKFDKIQKDLLSVREERLKREDQLGKQLSSVNFKLLETESNLRSLEVENEVLKRDKKLLLGDIDKFKEKEIVLNESWEEKVLKLELNFNNKLDSLKKFKDHELDEKVKRFEEKLKNADD</sequence>
<evidence type="ECO:0000256" key="4">
    <source>
        <dbReference type="ARBA" id="ARBA00023212"/>
    </source>
</evidence>
<comment type="subcellular location">
    <subcellularLocation>
        <location evidence="1">Cytoplasm</location>
        <location evidence="1">Cytoskeleton</location>
        <location evidence="1">Microtubule organizing center</location>
        <location evidence="1">Centrosome</location>
    </subcellularLocation>
</comment>
<keyword evidence="4" id="KW-0206">Cytoskeleton</keyword>
<organism evidence="6 7">
    <name type="scientific">Clydaea vesicula</name>
    <dbReference type="NCBI Taxonomy" id="447962"/>
    <lineage>
        <taxon>Eukaryota</taxon>
        <taxon>Fungi</taxon>
        <taxon>Fungi incertae sedis</taxon>
        <taxon>Chytridiomycota</taxon>
        <taxon>Chytridiomycota incertae sedis</taxon>
        <taxon>Chytridiomycetes</taxon>
        <taxon>Lobulomycetales</taxon>
        <taxon>Lobulomycetaceae</taxon>
        <taxon>Clydaea</taxon>
    </lineage>
</organism>
<reference evidence="6" key="1">
    <citation type="submission" date="2020-05" db="EMBL/GenBank/DDBJ databases">
        <title>Phylogenomic resolution of chytrid fungi.</title>
        <authorList>
            <person name="Stajich J.E."/>
            <person name="Amses K."/>
            <person name="Simmons R."/>
            <person name="Seto K."/>
            <person name="Myers J."/>
            <person name="Bonds A."/>
            <person name="Quandt C.A."/>
            <person name="Barry K."/>
            <person name="Liu P."/>
            <person name="Grigoriev I."/>
            <person name="Longcore J.E."/>
            <person name="James T.Y."/>
        </authorList>
    </citation>
    <scope>NUCLEOTIDE SEQUENCE</scope>
    <source>
        <strain evidence="6">JEL0476</strain>
    </source>
</reference>
<evidence type="ECO:0000256" key="2">
    <source>
        <dbReference type="ARBA" id="ARBA00022490"/>
    </source>
</evidence>
<name>A0AAD5XVK0_9FUNG</name>
<dbReference type="SMART" id="SM00368">
    <property type="entry name" value="LRR_RI"/>
    <property type="match status" value="6"/>
</dbReference>
<dbReference type="AlphaFoldDB" id="A0AAD5XVK0"/>
<evidence type="ECO:0000256" key="1">
    <source>
        <dbReference type="ARBA" id="ARBA00004300"/>
    </source>
</evidence>
<dbReference type="SUPFAM" id="SSF52047">
    <property type="entry name" value="RNI-like"/>
    <property type="match status" value="1"/>
</dbReference>
<dbReference type="PANTHER" id="PTHR23170">
    <property type="entry name" value="NY-REN-58 ANTIGEN"/>
    <property type="match status" value="1"/>
</dbReference>
<feature type="non-terminal residue" evidence="6">
    <location>
        <position position="1"/>
    </location>
</feature>
<proteinExistence type="predicted"/>
<dbReference type="InterPro" id="IPR032675">
    <property type="entry name" value="LRR_dom_sf"/>
</dbReference>
<dbReference type="Gene3D" id="3.80.10.10">
    <property type="entry name" value="Ribonuclease Inhibitor"/>
    <property type="match status" value="2"/>
</dbReference>
<dbReference type="Proteomes" id="UP001211065">
    <property type="component" value="Unassembled WGS sequence"/>
</dbReference>
<feature type="coiled-coil region" evidence="5">
    <location>
        <begin position="357"/>
        <end position="384"/>
    </location>
</feature>